<dbReference type="Pfam" id="PF21034">
    <property type="entry name" value="BCAS3_WD40"/>
    <property type="match status" value="1"/>
</dbReference>
<gene>
    <name evidence="3" type="ORF">DdX_01647</name>
</gene>
<dbReference type="InterPro" id="IPR045142">
    <property type="entry name" value="BCAS3-like"/>
</dbReference>
<feature type="compositionally biased region" description="Polar residues" evidence="1">
    <location>
        <begin position="343"/>
        <end position="356"/>
    </location>
</feature>
<comment type="caution">
    <text evidence="3">The sequence shown here is derived from an EMBL/GenBank/DDBJ whole genome shotgun (WGS) entry which is preliminary data.</text>
</comment>
<reference evidence="3" key="1">
    <citation type="submission" date="2022-01" db="EMBL/GenBank/DDBJ databases">
        <title>Genome Sequence Resource for Two Populations of Ditylenchus destructor, the Migratory Endoparasitic Phytonematode.</title>
        <authorList>
            <person name="Zhang H."/>
            <person name="Lin R."/>
            <person name="Xie B."/>
        </authorList>
    </citation>
    <scope>NUCLEOTIDE SEQUENCE</scope>
    <source>
        <strain evidence="3">BazhouSP</strain>
    </source>
</reference>
<protein>
    <submittedName>
        <fullName evidence="3">Breast carcinoma amplified sequence 3 domain-containing protein</fullName>
    </submittedName>
</protein>
<dbReference type="EMBL" id="JAKKPZ010000001">
    <property type="protein sequence ID" value="KAI1729406.1"/>
    <property type="molecule type" value="Genomic_DNA"/>
</dbReference>
<dbReference type="SUPFAM" id="SSF50978">
    <property type="entry name" value="WD40 repeat-like"/>
    <property type="match status" value="1"/>
</dbReference>
<feature type="region of interest" description="Disordered" evidence="1">
    <location>
        <begin position="338"/>
        <end position="359"/>
    </location>
</feature>
<accession>A0AAD4NJL2</accession>
<name>A0AAD4NJL2_9BILA</name>
<evidence type="ECO:0000313" key="4">
    <source>
        <dbReference type="Proteomes" id="UP001201812"/>
    </source>
</evidence>
<dbReference type="AlphaFoldDB" id="A0AAD4NJL2"/>
<feature type="region of interest" description="Disordered" evidence="1">
    <location>
        <begin position="1"/>
        <end position="28"/>
    </location>
</feature>
<sequence length="899" mass="97714">MSISQHGKQQKRNNNAINNSASSNNKKNQGLSTAAVYPILQPKQQIQNNSVPDVANGAVDVTATAVNRQRLAYVQKGQCMRPRPIVEHTIATSVAEFVSEVIPQGGSQSASQSEPIYWVKTQKCACDFRGRPSTFIIVIGLARGYQIWMMLENGDCEEVASERKGPLKVGHLLPFSTNSGGMADRFHNHRPLFAIVDGNPMSATSQENKYCSVSFLSLKQGKIVHKLEFNDPIMNMDSSKECLLVILSESLVICDHETLTQRHCIAVPPPEAPMLSPCYALSDNFLSFAETSVNKSIRCCGGAMPDEEVSYGGQVMSAAKSISKTVSSIGESFVSSFSSSSVPQHNNKHNSASINSDNHDMADSGIVSVIDVNTQSQPGETFPTSRHYVAHFIAHDSPVGFIGFGNGGQLLLTSTRTSTIFHLFLLHPHPTSTKLGAVQHIYTLHRGNSAAKVINSVFTPDNRWLAISTNHGTTHLYAITPYGGPVSARTHYGKFVNKESRFERTAGFTSTEQLAKHLHHPNGVINGLKPPPVPQAFKEHPAIVSYPTISRTVVNPRLTYYPTPIVLTSLAKIKQRILSAESLSAWASDNTPTLLSSASSRRHHRGGPGCSQTSWVNDASRRLAVIFGSSFGDQSSAAPNYLCLFTMNAEGLFTEYRIDIRRERHNSSGSSSSLNMGDTLSSSPANTGGLAHMANMNHNSKFGHQQDTPVRARVTPAFQWALKRNRGSSGVDLIDPPLLESNALMQFCPAQKMVNGIESEKIEPMNSAWLPHVEVVTYCGPHRRLWMGPQFSFGIYATSGHSSAQLFNPKDPSGPTAQTKCCPVLIEKNPSTALGLLNCDTGSLDSASRIVCGSWSSEVDFKGAFSDGSYAAVKEKIEDAMRTQQDSKYNGDVDDKVSG</sequence>
<proteinExistence type="predicted"/>
<evidence type="ECO:0000313" key="3">
    <source>
        <dbReference type="EMBL" id="KAI1729406.1"/>
    </source>
</evidence>
<dbReference type="InterPro" id="IPR036322">
    <property type="entry name" value="WD40_repeat_dom_sf"/>
</dbReference>
<keyword evidence="4" id="KW-1185">Reference proteome</keyword>
<organism evidence="3 4">
    <name type="scientific">Ditylenchus destructor</name>
    <dbReference type="NCBI Taxonomy" id="166010"/>
    <lineage>
        <taxon>Eukaryota</taxon>
        <taxon>Metazoa</taxon>
        <taxon>Ecdysozoa</taxon>
        <taxon>Nematoda</taxon>
        <taxon>Chromadorea</taxon>
        <taxon>Rhabditida</taxon>
        <taxon>Tylenchina</taxon>
        <taxon>Tylenchomorpha</taxon>
        <taxon>Sphaerularioidea</taxon>
        <taxon>Anguinidae</taxon>
        <taxon>Anguininae</taxon>
        <taxon>Ditylenchus</taxon>
    </lineage>
</organism>
<dbReference type="PANTHER" id="PTHR13268">
    <property type="entry name" value="BREAST CARCINOMA AMPLIFIED SEQUENCE 3"/>
    <property type="match status" value="1"/>
</dbReference>
<dbReference type="Proteomes" id="UP001201812">
    <property type="component" value="Unassembled WGS sequence"/>
</dbReference>
<evidence type="ECO:0000259" key="2">
    <source>
        <dbReference type="Pfam" id="PF21034"/>
    </source>
</evidence>
<dbReference type="InterPro" id="IPR015943">
    <property type="entry name" value="WD40/YVTN_repeat-like_dom_sf"/>
</dbReference>
<feature type="compositionally biased region" description="Low complexity" evidence="1">
    <location>
        <begin position="13"/>
        <end position="28"/>
    </location>
</feature>
<feature type="domain" description="BCAS3 WD40" evidence="2">
    <location>
        <begin position="132"/>
        <end position="576"/>
    </location>
</feature>
<dbReference type="GO" id="GO:0042594">
    <property type="term" value="P:response to starvation"/>
    <property type="evidence" value="ECO:0007669"/>
    <property type="project" value="TreeGrafter"/>
</dbReference>
<evidence type="ECO:0000256" key="1">
    <source>
        <dbReference type="SAM" id="MobiDB-lite"/>
    </source>
</evidence>
<dbReference type="PANTHER" id="PTHR13268:SF0">
    <property type="entry name" value="BCAS3 MICROTUBULE ASSOCIATED CELL MIGRATION FACTOR"/>
    <property type="match status" value="1"/>
</dbReference>
<feature type="region of interest" description="Disordered" evidence="1">
    <location>
        <begin position="590"/>
        <end position="613"/>
    </location>
</feature>
<dbReference type="InterPro" id="IPR048382">
    <property type="entry name" value="BCAS3_WD40"/>
</dbReference>
<dbReference type="Gene3D" id="2.130.10.10">
    <property type="entry name" value="YVTN repeat-like/Quinoprotein amine dehydrogenase"/>
    <property type="match status" value="1"/>
</dbReference>
<dbReference type="GO" id="GO:0006914">
    <property type="term" value="P:autophagy"/>
    <property type="evidence" value="ECO:0007669"/>
    <property type="project" value="InterPro"/>
</dbReference>
<dbReference type="GO" id="GO:0005737">
    <property type="term" value="C:cytoplasm"/>
    <property type="evidence" value="ECO:0007669"/>
    <property type="project" value="TreeGrafter"/>
</dbReference>